<reference evidence="2" key="1">
    <citation type="submission" date="2019-08" db="EMBL/GenBank/DDBJ databases">
        <authorList>
            <person name="Kucharzyk K."/>
            <person name="Murdoch R.W."/>
            <person name="Higgins S."/>
            <person name="Loffler F."/>
        </authorList>
    </citation>
    <scope>NUCLEOTIDE SEQUENCE</scope>
</reference>
<evidence type="ECO:0000259" key="1">
    <source>
        <dbReference type="Pfam" id="PF00148"/>
    </source>
</evidence>
<gene>
    <name evidence="2" type="ORF">SDC9_165436</name>
</gene>
<evidence type="ECO:0000313" key="2">
    <source>
        <dbReference type="EMBL" id="MPN18078.1"/>
    </source>
</evidence>
<proteinExistence type="predicted"/>
<comment type="caution">
    <text evidence="2">The sequence shown here is derived from an EMBL/GenBank/DDBJ whole genome shotgun (WGS) entry which is preliminary data.</text>
</comment>
<dbReference type="EMBL" id="VSSQ01065332">
    <property type="protein sequence ID" value="MPN18078.1"/>
    <property type="molecule type" value="Genomic_DNA"/>
</dbReference>
<dbReference type="SUPFAM" id="SSF53807">
    <property type="entry name" value="Helical backbone' metal receptor"/>
    <property type="match status" value="1"/>
</dbReference>
<dbReference type="AlphaFoldDB" id="A0A645FUB5"/>
<accession>A0A645FUB5</accession>
<feature type="domain" description="Nitrogenase/oxidoreductase component 1" evidence="1">
    <location>
        <begin position="1"/>
        <end position="65"/>
    </location>
</feature>
<protein>
    <recommendedName>
        <fullName evidence="1">Nitrogenase/oxidoreductase component 1 domain-containing protein</fullName>
    </recommendedName>
</protein>
<name>A0A645FUB5_9ZZZZ</name>
<dbReference type="GO" id="GO:0016491">
    <property type="term" value="F:oxidoreductase activity"/>
    <property type="evidence" value="ECO:0007669"/>
    <property type="project" value="InterPro"/>
</dbReference>
<organism evidence="2">
    <name type="scientific">bioreactor metagenome</name>
    <dbReference type="NCBI Taxonomy" id="1076179"/>
    <lineage>
        <taxon>unclassified sequences</taxon>
        <taxon>metagenomes</taxon>
        <taxon>ecological metagenomes</taxon>
    </lineage>
</organism>
<sequence>MEVAARAGGAQLVIANSHAVDTAHRLALPLLRAGFPQYDTMGGYARTWVGYRGSRQALFDIANLMLGQHHELEAYRSFYWSDDRDGVGQRHVVTSSATGLVH</sequence>
<dbReference type="Pfam" id="PF00148">
    <property type="entry name" value="Oxidored_nitro"/>
    <property type="match status" value="1"/>
</dbReference>
<dbReference type="Gene3D" id="3.40.50.1980">
    <property type="entry name" value="Nitrogenase molybdenum iron protein domain"/>
    <property type="match status" value="1"/>
</dbReference>
<dbReference type="InterPro" id="IPR000510">
    <property type="entry name" value="Nase/OxRdtase_comp1"/>
</dbReference>